<reference evidence="2" key="1">
    <citation type="submission" date="2015-10" db="EMBL/GenBank/DDBJ databases">
        <authorList>
            <person name="Gilbert D.G."/>
        </authorList>
    </citation>
    <scope>NUCLEOTIDE SEQUENCE</scope>
    <source>
        <strain evidence="2">Phyl III-seqv23</strain>
    </source>
</reference>
<dbReference type="EMBL" id="LN899825">
    <property type="protein sequence ID" value="CUV36856.1"/>
    <property type="molecule type" value="Genomic_DNA"/>
</dbReference>
<protein>
    <submittedName>
        <fullName evidence="2">Uncharacterized protein</fullName>
    </submittedName>
</protein>
<sequence length="281" mass="31675">MIPTLLLHDRLAPPKNHDAFWEVLDAQPRGGCIKVFDAAERADRYIKVTDIHDDKREKVAYSALPSAMLTMIPESAFLTAFNNVESQTVIAWHLDPRLNKQHEIEFSRKLGRVLSRAERERSFPAEREIVLSGDGVKVRVGNRLEPDTDVRYETYVAFDPVTFTKLAESEQTFYALFVLEPEAVIRPAIQKANFPAVYAGWSPVDKIRHWVGVLYRLRRQVGETGRDEDGAFGPALLAKMRATDPNIDGILAAILAELGRMEMVDPDTIRTAFNKRTGASV</sequence>
<evidence type="ECO:0000313" key="3">
    <source>
        <dbReference type="EMBL" id="CUV41632.1"/>
    </source>
</evidence>
<evidence type="ECO:0000313" key="4">
    <source>
        <dbReference type="EMBL" id="CUV59601.1"/>
    </source>
</evidence>
<name>A0A0S4VQL1_RALSL</name>
<gene>
    <name evidence="4" type="ORF">RD1301_v1_470016</name>
    <name evidence="1" type="ORF">RUN1744_v1_320009</name>
    <name evidence="2" type="ORF">TD1301_v1_2530009</name>
    <name evidence="3" type="ORF">TF3108_v1_820044</name>
</gene>
<accession>A0A0S4VQL1</accession>
<evidence type="ECO:0000313" key="2">
    <source>
        <dbReference type="EMBL" id="CUV36856.1"/>
    </source>
</evidence>
<dbReference type="AlphaFoldDB" id="A0A0S4VQL1"/>
<dbReference type="EMBL" id="LN899826">
    <property type="protein sequence ID" value="CUV41632.1"/>
    <property type="molecule type" value="Genomic_DNA"/>
</dbReference>
<proteinExistence type="predicted"/>
<dbReference type="EMBL" id="LN899822">
    <property type="protein sequence ID" value="CUV59601.1"/>
    <property type="molecule type" value="Genomic_DNA"/>
</dbReference>
<evidence type="ECO:0000313" key="1">
    <source>
        <dbReference type="EMBL" id="CUV23049.1"/>
    </source>
</evidence>
<organism evidence="2">
    <name type="scientific">Ralstonia solanacearum</name>
    <name type="common">Pseudomonas solanacearum</name>
    <dbReference type="NCBI Taxonomy" id="305"/>
    <lineage>
        <taxon>Bacteria</taxon>
        <taxon>Pseudomonadati</taxon>
        <taxon>Pseudomonadota</taxon>
        <taxon>Betaproteobacteria</taxon>
        <taxon>Burkholderiales</taxon>
        <taxon>Burkholderiaceae</taxon>
        <taxon>Ralstonia</taxon>
        <taxon>Ralstonia solanacearum species complex</taxon>
    </lineage>
</organism>
<dbReference type="EMBL" id="LN899823">
    <property type="protein sequence ID" value="CUV23049.1"/>
    <property type="molecule type" value="Genomic_DNA"/>
</dbReference>